<dbReference type="PANTHER" id="PTHR38032:SF1">
    <property type="entry name" value="RNA-BINDING PROTEIN KHPB N-TERMINAL DOMAIN-CONTAINING PROTEIN"/>
    <property type="match status" value="1"/>
</dbReference>
<feature type="coiled-coil region" evidence="1">
    <location>
        <begin position="414"/>
        <end position="448"/>
    </location>
</feature>
<dbReference type="EMBL" id="FZOJ01000021">
    <property type="protein sequence ID" value="SNS80092.1"/>
    <property type="molecule type" value="Genomic_DNA"/>
</dbReference>
<keyword evidence="4" id="KW-1185">Reference proteome</keyword>
<dbReference type="OrthoDB" id="1279at2"/>
<evidence type="ECO:0000313" key="4">
    <source>
        <dbReference type="Proteomes" id="UP000198304"/>
    </source>
</evidence>
<dbReference type="PANTHER" id="PTHR38032">
    <property type="entry name" value="POLYMERASE-RELATED"/>
    <property type="match status" value="1"/>
</dbReference>
<accession>A0A239HFM4</accession>
<evidence type="ECO:0000256" key="1">
    <source>
        <dbReference type="SAM" id="Coils"/>
    </source>
</evidence>
<evidence type="ECO:0000259" key="2">
    <source>
        <dbReference type="Pfam" id="PF20250"/>
    </source>
</evidence>
<feature type="domain" description="Flagellar Assembly Protein A N-terminal region" evidence="2">
    <location>
        <begin position="81"/>
        <end position="253"/>
    </location>
</feature>
<dbReference type="InterPro" id="IPR005646">
    <property type="entry name" value="FapA"/>
</dbReference>
<keyword evidence="1" id="KW-0175">Coiled coil</keyword>
<organism evidence="3 4">
    <name type="scientific">Anaerovirgula multivorans</name>
    <dbReference type="NCBI Taxonomy" id="312168"/>
    <lineage>
        <taxon>Bacteria</taxon>
        <taxon>Bacillati</taxon>
        <taxon>Bacillota</taxon>
        <taxon>Clostridia</taxon>
        <taxon>Peptostreptococcales</taxon>
        <taxon>Natronincolaceae</taxon>
        <taxon>Anaerovirgula</taxon>
    </lineage>
</organism>
<dbReference type="RefSeq" id="WP_089284194.1">
    <property type="nucleotide sequence ID" value="NZ_FZOJ01000021.1"/>
</dbReference>
<proteinExistence type="predicted"/>
<dbReference type="Pfam" id="PF03961">
    <property type="entry name" value="FapA"/>
    <property type="match status" value="1"/>
</dbReference>
<sequence length="536" mass="60319">MSFESEKTNLLLENEKFSLFLEDAGKILISVHQPGYDIKDFDEDVLKKYPRVQITNFLNLKGALQVRTVEPVNIGVLKPKIEVILSNDKMKAKIKINVNETEFESMKNDLEKEVIRALEEHNVTYGILYNVLKEELKPHQEIVVAEGVLPTNGEDAIIKYIHISEKKPLIREDGKVDHYELNLIQQASVNDWVGEKIPATAGEPGKTVTNQLLPPMPGKDQLLRYDHNSIAESTEGGKIVLRALVEGAVTFQEGKIKILNHLIIEGDVDYDTGNINFNGYVTIKGIVCDGFSVKADKDISILGEMGSGAVKEIISREGDIYIKGGISGKGRTIIKADKNVFVKYVKDCTVIAGENINIGLYAIDVDLHGKSIMVNSEKGKIIGGSLNAEAKISVYTIGNISERRTFVNVKGFDRQTLKKELDNLLLNYKECLIELEKNKRQMKVYEAKLKTNHKSVTGQEYQVYIKINDELLVAISKLENRRKVLMDFLNSKGEGEVNIFKQAYPQTFLEIKNIKKRIDKVTRGTYFATDNQLHFS</sequence>
<name>A0A239HFM4_9FIRM</name>
<dbReference type="InterPro" id="IPR046866">
    <property type="entry name" value="FapA_N"/>
</dbReference>
<dbReference type="AlphaFoldDB" id="A0A239HFM4"/>
<reference evidence="3 4" key="1">
    <citation type="submission" date="2017-06" db="EMBL/GenBank/DDBJ databases">
        <authorList>
            <person name="Kim H.J."/>
            <person name="Triplett B.A."/>
        </authorList>
    </citation>
    <scope>NUCLEOTIDE SEQUENCE [LARGE SCALE GENOMIC DNA]</scope>
    <source>
        <strain evidence="3 4">SCA</strain>
    </source>
</reference>
<evidence type="ECO:0000313" key="3">
    <source>
        <dbReference type="EMBL" id="SNS80092.1"/>
    </source>
</evidence>
<dbReference type="InterPro" id="IPR046865">
    <property type="entry name" value="FapA_b_solenoid"/>
</dbReference>
<dbReference type="Proteomes" id="UP000198304">
    <property type="component" value="Unassembled WGS sequence"/>
</dbReference>
<protein>
    <recommendedName>
        <fullName evidence="2">Flagellar Assembly Protein A N-terminal region domain-containing protein</fullName>
    </recommendedName>
</protein>
<gene>
    <name evidence="3" type="ORF">SAMN05446037_102172</name>
</gene>
<dbReference type="Pfam" id="PF20250">
    <property type="entry name" value="FapA_N"/>
    <property type="match status" value="1"/>
</dbReference>